<dbReference type="Proteomes" id="UP000825009">
    <property type="component" value="Chromosome"/>
</dbReference>
<sequence>MTRIPLVLTLIALPAMAMAQTTDDPDLTDACGASGFAGLVGQSGEIADMLELEQTTRVIRPGTIVTRDYRLDRINFDIDDDGTITRVYCG</sequence>
<evidence type="ECO:0000313" key="2">
    <source>
        <dbReference type="EMBL" id="QXT39914.1"/>
    </source>
</evidence>
<protein>
    <recommendedName>
        <fullName evidence="4">Peptidase inhibitor I78 family protein</fullName>
    </recommendedName>
</protein>
<proteinExistence type="predicted"/>
<accession>A0A8F6TXS8</accession>
<name>A0A8F6TXS8_9RHOB</name>
<feature type="chain" id="PRO_5034307283" description="Peptidase inhibitor I78 family protein" evidence="1">
    <location>
        <begin position="20"/>
        <end position="90"/>
    </location>
</feature>
<evidence type="ECO:0000256" key="1">
    <source>
        <dbReference type="SAM" id="SignalP"/>
    </source>
</evidence>
<dbReference type="Pfam" id="PF11720">
    <property type="entry name" value="Inhibitor_I78"/>
    <property type="match status" value="1"/>
</dbReference>
<dbReference type="AlphaFoldDB" id="A0A8F6TXS8"/>
<organism evidence="2 3">
    <name type="scientific">Gymnodinialimonas ceratoperidinii</name>
    <dbReference type="NCBI Taxonomy" id="2856823"/>
    <lineage>
        <taxon>Bacteria</taxon>
        <taxon>Pseudomonadati</taxon>
        <taxon>Pseudomonadota</taxon>
        <taxon>Alphaproteobacteria</taxon>
        <taxon>Rhodobacterales</taxon>
        <taxon>Paracoccaceae</taxon>
        <taxon>Gymnodinialimonas</taxon>
    </lineage>
</organism>
<dbReference type="EMBL" id="CP079194">
    <property type="protein sequence ID" value="QXT39914.1"/>
    <property type="molecule type" value="Genomic_DNA"/>
</dbReference>
<dbReference type="RefSeq" id="WP_219002898.1">
    <property type="nucleotide sequence ID" value="NZ_CP079194.1"/>
</dbReference>
<dbReference type="KEGG" id="gce:KYE46_01230"/>
<gene>
    <name evidence="2" type="ORF">KYE46_01230</name>
</gene>
<reference evidence="2 3" key="1">
    <citation type="submission" date="2021-07" db="EMBL/GenBank/DDBJ databases">
        <title>A novel Jannaschia species isolated from marine dinoflagellate Ceratoperidinium margalefii.</title>
        <authorList>
            <person name="Jiang Y."/>
            <person name="Li Z."/>
        </authorList>
    </citation>
    <scope>NUCLEOTIDE SEQUENCE [LARGE SCALE GENOMIC DNA]</scope>
    <source>
        <strain evidence="2 3">J12C1-MA-4</strain>
    </source>
</reference>
<evidence type="ECO:0008006" key="4">
    <source>
        <dbReference type="Google" id="ProtNLM"/>
    </source>
</evidence>
<dbReference type="InterPro" id="IPR021719">
    <property type="entry name" value="Prot_inh_I78"/>
</dbReference>
<evidence type="ECO:0000313" key="3">
    <source>
        <dbReference type="Proteomes" id="UP000825009"/>
    </source>
</evidence>
<keyword evidence="1" id="KW-0732">Signal</keyword>
<feature type="signal peptide" evidence="1">
    <location>
        <begin position="1"/>
        <end position="19"/>
    </location>
</feature>
<keyword evidence="3" id="KW-1185">Reference proteome</keyword>